<evidence type="ECO:0000313" key="3">
    <source>
        <dbReference type="Proteomes" id="UP000709295"/>
    </source>
</evidence>
<dbReference type="PANTHER" id="PTHR45720:SF10">
    <property type="entry name" value="CHLORIDE CHANNEL PROTEIN 2"/>
    <property type="match status" value="1"/>
</dbReference>
<organism evidence="2 3">
    <name type="scientific">Phytophthora aleatoria</name>
    <dbReference type="NCBI Taxonomy" id="2496075"/>
    <lineage>
        <taxon>Eukaryota</taxon>
        <taxon>Sar</taxon>
        <taxon>Stramenopiles</taxon>
        <taxon>Oomycota</taxon>
        <taxon>Peronosporomycetes</taxon>
        <taxon>Peronosporales</taxon>
        <taxon>Peronosporaceae</taxon>
        <taxon>Phytophthora</taxon>
    </lineage>
</organism>
<reference evidence="2" key="1">
    <citation type="submission" date="2021-01" db="EMBL/GenBank/DDBJ databases">
        <title>Phytophthora aleatoria, a newly-described species from Pinus radiata is distinct from Phytophthora cactorum isolates based on comparative genomics.</title>
        <authorList>
            <person name="Mcdougal R."/>
            <person name="Panda P."/>
            <person name="Williams N."/>
            <person name="Studholme D.J."/>
        </authorList>
    </citation>
    <scope>NUCLEOTIDE SEQUENCE</scope>
    <source>
        <strain evidence="2">NZFS 4037</strain>
    </source>
</reference>
<dbReference type="Pfam" id="PF00654">
    <property type="entry name" value="Voltage_CLC"/>
    <property type="match status" value="1"/>
</dbReference>
<feature type="transmembrane region" description="Helical" evidence="1">
    <location>
        <begin position="317"/>
        <end position="335"/>
    </location>
</feature>
<feature type="transmembrane region" description="Helical" evidence="1">
    <location>
        <begin position="369"/>
        <end position="402"/>
    </location>
</feature>
<dbReference type="PANTHER" id="PTHR45720">
    <property type="entry name" value="CHLORIDE CHANNEL PROTEIN 2"/>
    <property type="match status" value="1"/>
</dbReference>
<dbReference type="InterPro" id="IPR001807">
    <property type="entry name" value="ClC"/>
</dbReference>
<keyword evidence="1" id="KW-0472">Membrane</keyword>
<feature type="transmembrane region" description="Helical" evidence="1">
    <location>
        <begin position="51"/>
        <end position="74"/>
    </location>
</feature>
<dbReference type="GO" id="GO:0005247">
    <property type="term" value="F:voltage-gated chloride channel activity"/>
    <property type="evidence" value="ECO:0007669"/>
    <property type="project" value="TreeGrafter"/>
</dbReference>
<sequence>MRGNYDVWFRANSPEHYDKLLRGERPLVELTMRQLCVRSLRLCKQLPNSPITWLFLVLLGSMAAAYGLLVDNWVRTLFRFRRAIIESVGTDSFAGFLCWLCWCVTLAMLATCCGYFISPASDGSGIPVMRALFAGVYQNPGDMLSFRTLVAKSLSTVIASGSGLSVGRAGPFTHLMAMIGYLMNKMALFRRVNFGQENYNFIRAANFGAPLGGLLFSIEVTAKYYEIKCLWEGIICSSVCILVFNVITFIKRDVLFERTTFAGFDMDYEIFAFVLLGVVTGIGAGIFCRLAVVLRWAQMKLFTKLGLTGPSLKRRTVHIVTICVASTILTYPLGIMRLSDRSIVNEVFRDQNLSFPQWKQISEYPQVTLFVYIILKFLISLLPCGAPISVGVFGPLFTIGAAVGRLYGETLMRYWSPTQSPATYAVVGAACFAASATQTVSTAVIFFELTSQLSHMVPVMTACTMPDAKDPNVSLRVQHLVSKILDIDKKKSAMVEDYSLVDFQPKDATSLSSPLELGPPFHEYAFTSVPVETYPPQVSEDVNLYRVHKIAAMSAWTKVYVVRLSKLLGVVNLDSSLTMLRKEEDLIMLAP</sequence>
<feature type="transmembrane region" description="Helical" evidence="1">
    <location>
        <begin position="94"/>
        <end position="117"/>
    </location>
</feature>
<feature type="transmembrane region" description="Helical" evidence="1">
    <location>
        <begin position="270"/>
        <end position="297"/>
    </location>
</feature>
<dbReference type="AlphaFoldDB" id="A0A8J5MGI3"/>
<protein>
    <recommendedName>
        <fullName evidence="4">Chloride channel protein</fullName>
    </recommendedName>
</protein>
<dbReference type="GO" id="GO:0016020">
    <property type="term" value="C:membrane"/>
    <property type="evidence" value="ECO:0007669"/>
    <property type="project" value="InterPro"/>
</dbReference>
<gene>
    <name evidence="2" type="ORF">JG688_00007043</name>
</gene>
<feature type="transmembrane region" description="Helical" evidence="1">
    <location>
        <begin position="201"/>
        <end position="218"/>
    </location>
</feature>
<keyword evidence="1" id="KW-0812">Transmembrane</keyword>
<dbReference type="EMBL" id="JAENGY010000326">
    <property type="protein sequence ID" value="KAG6965772.1"/>
    <property type="molecule type" value="Genomic_DNA"/>
</dbReference>
<evidence type="ECO:0000313" key="2">
    <source>
        <dbReference type="EMBL" id="KAG6965772.1"/>
    </source>
</evidence>
<feature type="transmembrane region" description="Helical" evidence="1">
    <location>
        <begin position="230"/>
        <end position="250"/>
    </location>
</feature>
<keyword evidence="1" id="KW-1133">Transmembrane helix</keyword>
<evidence type="ECO:0008006" key="4">
    <source>
        <dbReference type="Google" id="ProtNLM"/>
    </source>
</evidence>
<accession>A0A8J5MGI3</accession>
<comment type="caution">
    <text evidence="2">The sequence shown here is derived from an EMBL/GenBank/DDBJ whole genome shotgun (WGS) entry which is preliminary data.</text>
</comment>
<evidence type="ECO:0000256" key="1">
    <source>
        <dbReference type="SAM" id="Phobius"/>
    </source>
</evidence>
<dbReference type="InterPro" id="IPR050970">
    <property type="entry name" value="Cl_channel_volt-gated"/>
</dbReference>
<proteinExistence type="predicted"/>
<dbReference type="Proteomes" id="UP000709295">
    <property type="component" value="Unassembled WGS sequence"/>
</dbReference>
<keyword evidence="3" id="KW-1185">Reference proteome</keyword>
<name>A0A8J5MGI3_9STRA</name>